<reference evidence="1" key="1">
    <citation type="journal article" date="2013" name="J. Plant Res.">
        <title>Effect of fungi and light on seed germination of three Opuntia species from semiarid lands of central Mexico.</title>
        <authorList>
            <person name="Delgado-Sanchez P."/>
            <person name="Jimenez-Bremont J.F."/>
            <person name="Guerrero-Gonzalez Mde L."/>
            <person name="Flores J."/>
        </authorList>
    </citation>
    <scope>NUCLEOTIDE SEQUENCE</scope>
    <source>
        <tissue evidence="1">Cladode</tissue>
    </source>
</reference>
<evidence type="ECO:0000313" key="1">
    <source>
        <dbReference type="EMBL" id="MBA4657036.1"/>
    </source>
</evidence>
<name>A0A7C9A2G7_OPUST</name>
<dbReference type="EMBL" id="GISG01194502">
    <property type="protein sequence ID" value="MBA4657036.1"/>
    <property type="molecule type" value="Transcribed_RNA"/>
</dbReference>
<accession>A0A7C9A2G7</accession>
<sequence length="133" mass="14945">MLESCWHLRTCMTGVTATISHHSLFMSHHLCMRTTKDKSILSPMPLMPWDIFKRIQHILIIKITIKVPIKLSILCRAHAPGLEVSVFPNKIVILIDVSDSILSIISSIVTINSPFIMVISMRCVSAMSSMCLK</sequence>
<reference evidence="1" key="2">
    <citation type="submission" date="2020-07" db="EMBL/GenBank/DDBJ databases">
        <authorList>
            <person name="Vera ALvarez R."/>
            <person name="Arias-Moreno D.M."/>
            <person name="Jimenez-Jacinto V."/>
            <person name="Jimenez-Bremont J.F."/>
            <person name="Swaminathan K."/>
            <person name="Moose S.P."/>
            <person name="Guerrero-Gonzalez M.L."/>
            <person name="Marino-Ramirez L."/>
            <person name="Landsman D."/>
            <person name="Rodriguez-Kessler M."/>
            <person name="Delgado-Sanchez P."/>
        </authorList>
    </citation>
    <scope>NUCLEOTIDE SEQUENCE</scope>
    <source>
        <tissue evidence="1">Cladode</tissue>
    </source>
</reference>
<dbReference type="AlphaFoldDB" id="A0A7C9A2G7"/>
<proteinExistence type="predicted"/>
<organism evidence="1">
    <name type="scientific">Opuntia streptacantha</name>
    <name type="common">Prickly pear cactus</name>
    <name type="synonym">Opuntia cardona</name>
    <dbReference type="NCBI Taxonomy" id="393608"/>
    <lineage>
        <taxon>Eukaryota</taxon>
        <taxon>Viridiplantae</taxon>
        <taxon>Streptophyta</taxon>
        <taxon>Embryophyta</taxon>
        <taxon>Tracheophyta</taxon>
        <taxon>Spermatophyta</taxon>
        <taxon>Magnoliopsida</taxon>
        <taxon>eudicotyledons</taxon>
        <taxon>Gunneridae</taxon>
        <taxon>Pentapetalae</taxon>
        <taxon>Caryophyllales</taxon>
        <taxon>Cactineae</taxon>
        <taxon>Cactaceae</taxon>
        <taxon>Opuntioideae</taxon>
        <taxon>Opuntia</taxon>
    </lineage>
</organism>
<protein>
    <submittedName>
        <fullName evidence="1">Uncharacterized protein</fullName>
    </submittedName>
</protein>